<feature type="compositionally biased region" description="Acidic residues" evidence="1">
    <location>
        <begin position="18"/>
        <end position="42"/>
    </location>
</feature>
<name>A0AAW0FEW4_9APHY</name>
<sequence length="97" mass="11091">MSDDELDSVKVQKSRGDDETDIDEEPEGEDEEEPAEGQEMDQDGPRTPKKKKKPRKFEINLVALANEQEALATLASNEVLHLKLRKRYHAEALNFVR</sequence>
<feature type="compositionally biased region" description="Basic and acidic residues" evidence="1">
    <location>
        <begin position="7"/>
        <end position="17"/>
    </location>
</feature>
<protein>
    <submittedName>
        <fullName evidence="2">Uncharacterized protein</fullName>
    </submittedName>
</protein>
<evidence type="ECO:0000313" key="3">
    <source>
        <dbReference type="Proteomes" id="UP001385951"/>
    </source>
</evidence>
<organism evidence="2 3">
    <name type="scientific">Cerrena zonata</name>
    <dbReference type="NCBI Taxonomy" id="2478898"/>
    <lineage>
        <taxon>Eukaryota</taxon>
        <taxon>Fungi</taxon>
        <taxon>Dikarya</taxon>
        <taxon>Basidiomycota</taxon>
        <taxon>Agaricomycotina</taxon>
        <taxon>Agaricomycetes</taxon>
        <taxon>Polyporales</taxon>
        <taxon>Cerrenaceae</taxon>
        <taxon>Cerrena</taxon>
    </lineage>
</organism>
<evidence type="ECO:0000256" key="1">
    <source>
        <dbReference type="SAM" id="MobiDB-lite"/>
    </source>
</evidence>
<gene>
    <name evidence="2" type="ORF">QCA50_017799</name>
</gene>
<dbReference type="AlphaFoldDB" id="A0AAW0FEW4"/>
<feature type="region of interest" description="Disordered" evidence="1">
    <location>
        <begin position="1"/>
        <end position="55"/>
    </location>
</feature>
<evidence type="ECO:0000313" key="2">
    <source>
        <dbReference type="EMBL" id="KAK7679221.1"/>
    </source>
</evidence>
<dbReference type="EMBL" id="JASBNA010000062">
    <property type="protein sequence ID" value="KAK7679221.1"/>
    <property type="molecule type" value="Genomic_DNA"/>
</dbReference>
<keyword evidence="3" id="KW-1185">Reference proteome</keyword>
<accession>A0AAW0FEW4</accession>
<comment type="caution">
    <text evidence="2">The sequence shown here is derived from an EMBL/GenBank/DDBJ whole genome shotgun (WGS) entry which is preliminary data.</text>
</comment>
<proteinExistence type="predicted"/>
<reference evidence="2 3" key="1">
    <citation type="submission" date="2022-09" db="EMBL/GenBank/DDBJ databases">
        <authorList>
            <person name="Palmer J.M."/>
        </authorList>
    </citation>
    <scope>NUCLEOTIDE SEQUENCE [LARGE SCALE GENOMIC DNA]</scope>
    <source>
        <strain evidence="2 3">DSM 7382</strain>
    </source>
</reference>
<dbReference type="Proteomes" id="UP001385951">
    <property type="component" value="Unassembled WGS sequence"/>
</dbReference>